<protein>
    <recommendedName>
        <fullName evidence="1">Protein kinase domain-containing protein</fullName>
    </recommendedName>
</protein>
<dbReference type="Proteomes" id="UP000663861">
    <property type="component" value="Unassembled WGS sequence"/>
</dbReference>
<organism evidence="2 3">
    <name type="scientific">Rhizoctonia solani</name>
    <dbReference type="NCBI Taxonomy" id="456999"/>
    <lineage>
        <taxon>Eukaryota</taxon>
        <taxon>Fungi</taxon>
        <taxon>Dikarya</taxon>
        <taxon>Basidiomycota</taxon>
        <taxon>Agaricomycotina</taxon>
        <taxon>Agaricomycetes</taxon>
        <taxon>Cantharellales</taxon>
        <taxon>Ceratobasidiaceae</taxon>
        <taxon>Rhizoctonia</taxon>
    </lineage>
</organism>
<dbReference type="EMBL" id="CAJMWY010000201">
    <property type="protein sequence ID" value="CAE6421617.1"/>
    <property type="molecule type" value="Genomic_DNA"/>
</dbReference>
<dbReference type="InterPro" id="IPR001245">
    <property type="entry name" value="Ser-Thr/Tyr_kinase_cat_dom"/>
</dbReference>
<comment type="caution">
    <text evidence="2">The sequence shown here is derived from an EMBL/GenBank/DDBJ whole genome shotgun (WGS) entry which is preliminary data.</text>
</comment>
<dbReference type="GO" id="GO:0005524">
    <property type="term" value="F:ATP binding"/>
    <property type="evidence" value="ECO:0007669"/>
    <property type="project" value="InterPro"/>
</dbReference>
<evidence type="ECO:0000313" key="2">
    <source>
        <dbReference type="EMBL" id="CAE6421617.1"/>
    </source>
</evidence>
<dbReference type="InterPro" id="IPR051681">
    <property type="entry name" value="Ser/Thr_Kinases-Pseudokinases"/>
</dbReference>
<name>A0A8H2XFJ4_9AGAM</name>
<feature type="domain" description="Protein kinase" evidence="1">
    <location>
        <begin position="49"/>
        <end position="249"/>
    </location>
</feature>
<dbReference type="SUPFAM" id="SSF56112">
    <property type="entry name" value="Protein kinase-like (PK-like)"/>
    <property type="match status" value="1"/>
</dbReference>
<dbReference type="AlphaFoldDB" id="A0A8H2XFJ4"/>
<accession>A0A8H2XFJ4</accession>
<dbReference type="PROSITE" id="PS00108">
    <property type="entry name" value="PROTEIN_KINASE_ST"/>
    <property type="match status" value="1"/>
</dbReference>
<dbReference type="PANTHER" id="PTHR44329:SF214">
    <property type="entry name" value="PROTEIN KINASE DOMAIN-CONTAINING PROTEIN"/>
    <property type="match status" value="1"/>
</dbReference>
<dbReference type="InterPro" id="IPR000719">
    <property type="entry name" value="Prot_kinase_dom"/>
</dbReference>
<dbReference type="PANTHER" id="PTHR44329">
    <property type="entry name" value="SERINE/THREONINE-PROTEIN KINASE TNNI3K-RELATED"/>
    <property type="match status" value="1"/>
</dbReference>
<reference evidence="2" key="1">
    <citation type="submission" date="2021-01" db="EMBL/GenBank/DDBJ databases">
        <authorList>
            <person name="Kaushik A."/>
        </authorList>
    </citation>
    <scope>NUCLEOTIDE SEQUENCE</scope>
    <source>
        <strain evidence="2">AG4-RS23</strain>
    </source>
</reference>
<dbReference type="SMART" id="SM00220">
    <property type="entry name" value="S_TKc"/>
    <property type="match status" value="1"/>
</dbReference>
<dbReference type="GO" id="GO:0004674">
    <property type="term" value="F:protein serine/threonine kinase activity"/>
    <property type="evidence" value="ECO:0007669"/>
    <property type="project" value="TreeGrafter"/>
</dbReference>
<proteinExistence type="predicted"/>
<dbReference type="PROSITE" id="PS50011">
    <property type="entry name" value="PROTEIN_KINASE_DOM"/>
    <property type="match status" value="1"/>
</dbReference>
<dbReference type="InterPro" id="IPR008271">
    <property type="entry name" value="Ser/Thr_kinase_AS"/>
</dbReference>
<dbReference type="Pfam" id="PF07714">
    <property type="entry name" value="PK_Tyr_Ser-Thr"/>
    <property type="match status" value="1"/>
</dbReference>
<dbReference type="InterPro" id="IPR011009">
    <property type="entry name" value="Kinase-like_dom_sf"/>
</dbReference>
<sequence length="249" mass="27468">MNRPGASNETNADDAASVIISGSMSTSEILSRLNRHGCPEITAQLDLSKFSRAAVSTGGFGDVYRGALRDGTRVGAKCLRLLIGADDDDGRKQLKRAARELYVWSKCKHPNILELVGVAQYDERVAMVSPWMENGNLTWYLSRHPEADRYSLCAQVADATAFLKTYGVVHGDIKGANILVSRDGVPKLADFGTSAINNYTLNFTTTTTSPQMTLRWTAPEIFLGETKHTFEGDVQSWYATLLWVIRFII</sequence>
<dbReference type="Gene3D" id="1.10.510.10">
    <property type="entry name" value="Transferase(Phosphotransferase) domain 1"/>
    <property type="match status" value="1"/>
</dbReference>
<gene>
    <name evidence="2" type="ORF">RDB_LOCUS13997</name>
</gene>
<evidence type="ECO:0000259" key="1">
    <source>
        <dbReference type="PROSITE" id="PS50011"/>
    </source>
</evidence>
<evidence type="ECO:0000313" key="3">
    <source>
        <dbReference type="Proteomes" id="UP000663861"/>
    </source>
</evidence>